<dbReference type="Gene3D" id="2.60.40.420">
    <property type="entry name" value="Cupredoxins - blue copper proteins"/>
    <property type="match status" value="3"/>
</dbReference>
<dbReference type="GO" id="GO:0005507">
    <property type="term" value="F:copper ion binding"/>
    <property type="evidence" value="ECO:0007669"/>
    <property type="project" value="InterPro"/>
</dbReference>
<dbReference type="GeneID" id="115746967"/>
<protein>
    <submittedName>
        <fullName evidence="8">L-ascorbate oxidase homolog</fullName>
    </submittedName>
</protein>
<dbReference type="InterPro" id="IPR034273">
    <property type="entry name" value="CuRO_1_AAO-like"/>
</dbReference>
<dbReference type="PANTHER" id="PTHR11709">
    <property type="entry name" value="MULTI-COPPER OXIDASE"/>
    <property type="match status" value="1"/>
</dbReference>
<feature type="signal peptide" evidence="3">
    <location>
        <begin position="1"/>
        <end position="25"/>
    </location>
</feature>
<feature type="domain" description="Plastocyanin-like" evidence="4">
    <location>
        <begin position="162"/>
        <end position="297"/>
    </location>
</feature>
<dbReference type="CDD" id="cd13846">
    <property type="entry name" value="CuRO_1_AAO_like_1"/>
    <property type="match status" value="1"/>
</dbReference>
<evidence type="ECO:0000259" key="4">
    <source>
        <dbReference type="Pfam" id="PF00394"/>
    </source>
</evidence>
<keyword evidence="2" id="KW-0325">Glycoprotein</keyword>
<dbReference type="Pfam" id="PF00394">
    <property type="entry name" value="Cu-oxidase"/>
    <property type="match status" value="1"/>
</dbReference>
<dbReference type="GO" id="GO:0016491">
    <property type="term" value="F:oxidoreductase activity"/>
    <property type="evidence" value="ECO:0007669"/>
    <property type="project" value="InterPro"/>
</dbReference>
<name>A0A8B8PX28_9MYRT</name>
<dbReference type="AlphaFoldDB" id="A0A8B8PX28"/>
<dbReference type="InterPro" id="IPR045087">
    <property type="entry name" value="Cu-oxidase_fam"/>
</dbReference>
<dbReference type="Pfam" id="PF07731">
    <property type="entry name" value="Cu-oxidase_2"/>
    <property type="match status" value="1"/>
</dbReference>
<evidence type="ECO:0000256" key="1">
    <source>
        <dbReference type="ARBA" id="ARBA00010609"/>
    </source>
</evidence>
<sequence>MRQTQFLQMFLVVSLAWLGAFLADAEDAYRYFTWTVTYGTISPLGVPQQGILINGQFPGPPIEAVTNDNMVIDVINKLDEPLLLTWNGIQQRKNSWQDGVLGTQCPIPPGTNWTYKFQLKDQIGTFMYFPSTALHRAAGGFGALNIAQRSVIPIPYPTPFGEFTLLVGDWYKSNHTALRQSLDAGNPLPLPDGLLINGRPNGFTFTGQRGQTYKFRVTNVGIATSINFRIQGHNLTLIEIEGSHTLQEEYESLDVHVGQSVTVLVKLNGSPKDYFVACSSRFTKPIFNVTALLRYDGSNIPASLPLPIAPTYQIHWSMKQARTCRLNLTANAARPNPQGSYHYNTIQVVRTLVLANTATKIDGKLRYAVNGISYVDPDTPLKLADYFNIPGVFTLNTIKDTPPSGPATPGTSVVGTTLHDFVEIVLQNTENAIQSWHLDGYSFYAVGYGSGSWTPDMRKRYNMADAIYRHTVQVYPLSWSAILVSLDNKGMWNLRSAILSKRYLGQQLYVRVWNNEKSLLTEYDIPPDALLCGKAKKTS</sequence>
<dbReference type="Proteomes" id="UP000827889">
    <property type="component" value="Chromosome 11"/>
</dbReference>
<dbReference type="InterPro" id="IPR001117">
    <property type="entry name" value="Cu-oxidase_2nd"/>
</dbReference>
<gene>
    <name evidence="8" type="primary">LOC115746967</name>
</gene>
<evidence type="ECO:0000259" key="6">
    <source>
        <dbReference type="Pfam" id="PF07732"/>
    </source>
</evidence>
<dbReference type="Pfam" id="PF07732">
    <property type="entry name" value="Cu-oxidase_3"/>
    <property type="match status" value="1"/>
</dbReference>
<feature type="chain" id="PRO_5034174093" evidence="3">
    <location>
        <begin position="26"/>
        <end position="539"/>
    </location>
</feature>
<dbReference type="InterPro" id="IPR011706">
    <property type="entry name" value="Cu-oxidase_C"/>
</dbReference>
<dbReference type="KEGG" id="rarg:115746967"/>
<feature type="domain" description="Plastocyanin-like" evidence="6">
    <location>
        <begin position="36"/>
        <end position="149"/>
    </location>
</feature>
<evidence type="ECO:0000259" key="5">
    <source>
        <dbReference type="Pfam" id="PF07731"/>
    </source>
</evidence>
<evidence type="ECO:0000256" key="2">
    <source>
        <dbReference type="ARBA" id="ARBA00023180"/>
    </source>
</evidence>
<evidence type="ECO:0000256" key="3">
    <source>
        <dbReference type="SAM" id="SignalP"/>
    </source>
</evidence>
<evidence type="ECO:0000313" key="7">
    <source>
        <dbReference type="Proteomes" id="UP000827889"/>
    </source>
</evidence>
<proteinExistence type="inferred from homology"/>
<dbReference type="PANTHER" id="PTHR11709:SF245">
    <property type="entry name" value="SKU5 SIMILAR 16"/>
    <property type="match status" value="1"/>
</dbReference>
<dbReference type="InterPro" id="IPR008972">
    <property type="entry name" value="Cupredoxin"/>
</dbReference>
<organism evidence="7 8">
    <name type="scientific">Rhodamnia argentea</name>
    <dbReference type="NCBI Taxonomy" id="178133"/>
    <lineage>
        <taxon>Eukaryota</taxon>
        <taxon>Viridiplantae</taxon>
        <taxon>Streptophyta</taxon>
        <taxon>Embryophyta</taxon>
        <taxon>Tracheophyta</taxon>
        <taxon>Spermatophyta</taxon>
        <taxon>Magnoliopsida</taxon>
        <taxon>eudicotyledons</taxon>
        <taxon>Gunneridae</taxon>
        <taxon>Pentapetalae</taxon>
        <taxon>rosids</taxon>
        <taxon>malvids</taxon>
        <taxon>Myrtales</taxon>
        <taxon>Myrtaceae</taxon>
        <taxon>Myrtoideae</taxon>
        <taxon>Myrteae</taxon>
        <taxon>Australasian group</taxon>
        <taxon>Rhodamnia</taxon>
    </lineage>
</organism>
<dbReference type="SUPFAM" id="SSF49503">
    <property type="entry name" value="Cupredoxins"/>
    <property type="match status" value="3"/>
</dbReference>
<evidence type="ECO:0000313" key="8">
    <source>
        <dbReference type="RefSeq" id="XP_030538828.1"/>
    </source>
</evidence>
<feature type="domain" description="Plastocyanin-like" evidence="5">
    <location>
        <begin position="378"/>
        <end position="517"/>
    </location>
</feature>
<dbReference type="RefSeq" id="XP_030538828.1">
    <property type="nucleotide sequence ID" value="XM_030682968.2"/>
</dbReference>
<dbReference type="OrthoDB" id="2121828at2759"/>
<comment type="similarity">
    <text evidence="1">Belongs to the multicopper oxidase family.</text>
</comment>
<accession>A0A8B8PX28</accession>
<dbReference type="InterPro" id="IPR011707">
    <property type="entry name" value="Cu-oxidase-like_N"/>
</dbReference>
<keyword evidence="7" id="KW-1185">Reference proteome</keyword>
<reference evidence="8" key="1">
    <citation type="submission" date="2025-08" db="UniProtKB">
        <authorList>
            <consortium name="RefSeq"/>
        </authorList>
    </citation>
    <scope>IDENTIFICATION</scope>
    <source>
        <tissue evidence="8">Leaf</tissue>
    </source>
</reference>
<keyword evidence="3" id="KW-0732">Signal</keyword>